<keyword evidence="3" id="KW-1185">Reference proteome</keyword>
<keyword evidence="1" id="KW-0732">Signal</keyword>
<organism evidence="2 3">
    <name type="scientific">Allacma fusca</name>
    <dbReference type="NCBI Taxonomy" id="39272"/>
    <lineage>
        <taxon>Eukaryota</taxon>
        <taxon>Metazoa</taxon>
        <taxon>Ecdysozoa</taxon>
        <taxon>Arthropoda</taxon>
        <taxon>Hexapoda</taxon>
        <taxon>Collembola</taxon>
        <taxon>Symphypleona</taxon>
        <taxon>Sminthuridae</taxon>
        <taxon>Allacma</taxon>
    </lineage>
</organism>
<evidence type="ECO:0000313" key="3">
    <source>
        <dbReference type="Proteomes" id="UP000708208"/>
    </source>
</evidence>
<feature type="signal peptide" evidence="1">
    <location>
        <begin position="1"/>
        <end position="23"/>
    </location>
</feature>
<proteinExistence type="predicted"/>
<name>A0A8J2MC25_9HEXA</name>
<dbReference type="AlphaFoldDB" id="A0A8J2MC25"/>
<reference evidence="2" key="1">
    <citation type="submission" date="2021-06" db="EMBL/GenBank/DDBJ databases">
        <authorList>
            <person name="Hodson N. C."/>
            <person name="Mongue J. A."/>
            <person name="Jaron S. K."/>
        </authorList>
    </citation>
    <scope>NUCLEOTIDE SEQUENCE</scope>
</reference>
<evidence type="ECO:0000313" key="2">
    <source>
        <dbReference type="EMBL" id="CAG7836916.1"/>
    </source>
</evidence>
<accession>A0A8J2MC25</accession>
<comment type="caution">
    <text evidence="2">The sequence shown here is derived from an EMBL/GenBank/DDBJ whole genome shotgun (WGS) entry which is preliminary data.</text>
</comment>
<protein>
    <submittedName>
        <fullName evidence="2">Uncharacterized protein</fullName>
    </submittedName>
</protein>
<dbReference type="EMBL" id="CAJVCH010571202">
    <property type="protein sequence ID" value="CAG7836916.1"/>
    <property type="molecule type" value="Genomic_DNA"/>
</dbReference>
<dbReference type="Proteomes" id="UP000708208">
    <property type="component" value="Unassembled WGS sequence"/>
</dbReference>
<feature type="chain" id="PRO_5035159060" evidence="1">
    <location>
        <begin position="24"/>
        <end position="608"/>
    </location>
</feature>
<sequence>MSILWSSKLIFLVLSTLLSGSHSSFLPEGDGENHPILRSAINVQPIASDLIILNRDDPFPDSQSAAKPLLQAPTQKEFLPNLEFDKKSEPIMETTDSDKSITSDLEHAMEPAIAILELTGKSNMPQTNPSTLSTATTDEAKNVGDKVSLTFINEFEKPNVPAVKQETVNEREISDSKKVVEATLTATHPTTEQVVTAPGTEQIEDKKDPFMKPSLDNDFFLPVFPPSKPYHKKHKSKCEGVKCTLPDFPEVCEITKIDMTAKAEFTYGYLTDCCPVWFCSRPDGTVYTHYGLTRIPKRRSFKAGSRNKLRKNSNFHTWGPQQEIFEEDYYDGPLPLPPVMSQLAPLEPAIARERVHDHDFSRSSYQKPYRPYSKYRSSYPKREAIHSFPNVAPRRTFPPPASQYPGNRFAHQNIPLPRRNNPFVRPKTPSPSDIPLDILFNLNPPPTFKQRKPEIPFLPTNVDLLHDKSDSGVILDYPAASHVQEKKQKLHHKERTSLKLQTKLIESLLADLDDANQESPVSSIIIIESQPKPTQEVKAQSKVESEDTSPLIIMAFPDSDPVLQEKPAAKEDEKQLSENAIEEIQERAARRARYAPLYGPPIPFPYMF</sequence>
<gene>
    <name evidence="2" type="ORF">AFUS01_LOCUS46106</name>
</gene>
<evidence type="ECO:0000256" key="1">
    <source>
        <dbReference type="SAM" id="SignalP"/>
    </source>
</evidence>